<feature type="signal peptide" evidence="4">
    <location>
        <begin position="1"/>
        <end position="24"/>
    </location>
</feature>
<name>A7N283_VIBC1</name>
<evidence type="ECO:0000256" key="3">
    <source>
        <dbReference type="ARBA" id="ARBA00023136"/>
    </source>
</evidence>
<evidence type="ECO:0000256" key="2">
    <source>
        <dbReference type="ARBA" id="ARBA00022729"/>
    </source>
</evidence>
<dbReference type="PANTHER" id="PTHR34501:SF2">
    <property type="entry name" value="OUTER MEMBRANE PORIN F-RELATED"/>
    <property type="match status" value="1"/>
</dbReference>
<gene>
    <name evidence="6" type="ordered locus">VIBHAR_06741</name>
</gene>
<reference evidence="6 7" key="1">
    <citation type="submission" date="2007-08" db="EMBL/GenBank/DDBJ databases">
        <authorList>
            <consortium name="The Vibrio harveyi Genome Sequencing Project"/>
            <person name="Bassler B."/>
            <person name="Clifton S.W."/>
            <person name="Fulton L."/>
            <person name="Delehaunty K."/>
            <person name="Fronick C."/>
            <person name="Harrison M."/>
            <person name="Markivic C."/>
            <person name="Fulton R."/>
            <person name="Tin-Wollam A.-M."/>
            <person name="Shah N."/>
            <person name="Pepin K."/>
            <person name="Nash W."/>
            <person name="Thiruvilangam P."/>
            <person name="Bhonagiri V."/>
            <person name="Waters C."/>
            <person name="Tu K.C."/>
            <person name="Irgon J."/>
            <person name="Wilson R.K."/>
        </authorList>
    </citation>
    <scope>NUCLEOTIDE SEQUENCE [LARGE SCALE GENOMIC DNA]</scope>
    <source>
        <strain evidence="7">ATCC BAA-1116 / BB120</strain>
    </source>
</reference>
<keyword evidence="2 4" id="KW-0732">Signal</keyword>
<sequence length="330" mass="35555">MLTMKMKTLAVAVAALACGSQAFAAEVYNSDGTSMSIGGHFTTDIGDNGDNVEVGEVSPRINIVGKQDLGNGLTVEAKGEWQTNLVDGGDTTFSTRLGYLALHSEMGKVTVGTQWSPYYSVASLTDMPIKYANDFLYDGGRSGSWRSIGTGRANKMLSYSNNFDFGNDMSLYFGVGWQGETNAGGSQFDDRGQIAASLSFSDFNVGLAYTGGDVDSEKLTSTAIAASYGSYGKGIYVAGVYGLNENLYGMTDSDQISGLLAYGLDNGLNFILYYENVDRDDNVLDPNRDVLAPQVEYSVTSKLKTFAGFRTHMGDDKSDDEWSLGARYYF</sequence>
<dbReference type="InterPro" id="IPR033900">
    <property type="entry name" value="Gram_neg_porin_domain"/>
</dbReference>
<organism evidence="6 7">
    <name type="scientific">Vibrio campbellii (strain ATCC BAA-1116)</name>
    <dbReference type="NCBI Taxonomy" id="2902295"/>
    <lineage>
        <taxon>Bacteria</taxon>
        <taxon>Pseudomonadati</taxon>
        <taxon>Pseudomonadota</taxon>
        <taxon>Gammaproteobacteria</taxon>
        <taxon>Vibrionales</taxon>
        <taxon>Vibrionaceae</taxon>
        <taxon>Vibrio</taxon>
    </lineage>
</organism>
<evidence type="ECO:0000256" key="1">
    <source>
        <dbReference type="ARBA" id="ARBA00004571"/>
    </source>
</evidence>
<evidence type="ECO:0000313" key="6">
    <source>
        <dbReference type="EMBL" id="ABU74624.1"/>
    </source>
</evidence>
<evidence type="ECO:0000313" key="7">
    <source>
        <dbReference type="Proteomes" id="UP000008152"/>
    </source>
</evidence>
<dbReference type="PANTHER" id="PTHR34501">
    <property type="entry name" value="PROTEIN YDDL-RELATED"/>
    <property type="match status" value="1"/>
</dbReference>
<dbReference type="CDD" id="cd00342">
    <property type="entry name" value="gram_neg_porins"/>
    <property type="match status" value="1"/>
</dbReference>
<protein>
    <recommendedName>
        <fullName evidence="5">Porin domain-containing protein</fullName>
    </recommendedName>
</protein>
<dbReference type="PROSITE" id="PS51257">
    <property type="entry name" value="PROKAR_LIPOPROTEIN"/>
    <property type="match status" value="1"/>
</dbReference>
<dbReference type="Proteomes" id="UP000008152">
    <property type="component" value="Chromosome II"/>
</dbReference>
<evidence type="ECO:0000256" key="4">
    <source>
        <dbReference type="SAM" id="SignalP"/>
    </source>
</evidence>
<evidence type="ECO:0000259" key="5">
    <source>
        <dbReference type="Pfam" id="PF13609"/>
    </source>
</evidence>
<dbReference type="InterPro" id="IPR023614">
    <property type="entry name" value="Porin_dom_sf"/>
</dbReference>
<dbReference type="Gene3D" id="2.40.160.10">
    <property type="entry name" value="Porin"/>
    <property type="match status" value="1"/>
</dbReference>
<proteinExistence type="predicted"/>
<dbReference type="EMBL" id="CP000790">
    <property type="protein sequence ID" value="ABU74624.1"/>
    <property type="molecule type" value="Genomic_DNA"/>
</dbReference>
<feature type="domain" description="Porin" evidence="5">
    <location>
        <begin position="11"/>
        <end position="316"/>
    </location>
</feature>
<dbReference type="Pfam" id="PF13609">
    <property type="entry name" value="Porin_4"/>
    <property type="match status" value="1"/>
</dbReference>
<feature type="chain" id="PRO_5002711341" description="Porin domain-containing protein" evidence="4">
    <location>
        <begin position="25"/>
        <end position="330"/>
    </location>
</feature>
<dbReference type="InterPro" id="IPR050298">
    <property type="entry name" value="Gram-neg_bact_OMP"/>
</dbReference>
<dbReference type="KEGG" id="vha:VIBHAR_06741"/>
<dbReference type="SUPFAM" id="SSF56935">
    <property type="entry name" value="Porins"/>
    <property type="match status" value="1"/>
</dbReference>
<accession>A7N283</accession>
<dbReference type="AlphaFoldDB" id="A7N283"/>
<dbReference type="PATRIC" id="fig|338187.25.peg.3678"/>
<comment type="subcellular location">
    <subcellularLocation>
        <location evidence="1">Cell outer membrane</location>
        <topology evidence="1">Multi-pass membrane protein</topology>
    </subcellularLocation>
</comment>
<dbReference type="GO" id="GO:0015288">
    <property type="term" value="F:porin activity"/>
    <property type="evidence" value="ECO:0007669"/>
    <property type="project" value="InterPro"/>
</dbReference>
<dbReference type="GO" id="GO:0009279">
    <property type="term" value="C:cell outer membrane"/>
    <property type="evidence" value="ECO:0007669"/>
    <property type="project" value="UniProtKB-SubCell"/>
</dbReference>
<keyword evidence="3" id="KW-0472">Membrane</keyword>